<sequence length="110" mass="12131">MVRPAETVDEPDPAATVFLEIVKLVGVNLILQMNGDHAYMMPLCRFWLDDSLCDRVTRPGFLVSGAPRPTEAVLWVFRLGEGGPVHGTSNAGKHAGCRLLGENERRRPHP</sequence>
<accession>A0ABM7FFB4</accession>
<reference evidence="2 3" key="2">
    <citation type="journal article" date="2023" name="ChemBioChem">
        <title>Acyltransferase Domain Exchange between Two Independent Type I Polyketide Synthases in the Same Producer Strain of Macrolide Antibiotics.</title>
        <authorList>
            <person name="Kudo F."/>
            <person name="Kishikawa K."/>
            <person name="Tsuboi K."/>
            <person name="Kido T."/>
            <person name="Usui T."/>
            <person name="Hashimoto J."/>
            <person name="Shin-Ya K."/>
            <person name="Miyanaga A."/>
            <person name="Eguchi T."/>
        </authorList>
    </citation>
    <scope>NUCLEOTIDE SEQUENCE [LARGE SCALE GENOMIC DNA]</scope>
    <source>
        <strain evidence="2 3">A-8890</strain>
    </source>
</reference>
<gene>
    <name evidence="2" type="ORF">SGFS_063750</name>
</gene>
<evidence type="ECO:0000313" key="2">
    <source>
        <dbReference type="EMBL" id="BBC35081.1"/>
    </source>
</evidence>
<feature type="compositionally biased region" description="Basic and acidic residues" evidence="1">
    <location>
        <begin position="101"/>
        <end position="110"/>
    </location>
</feature>
<proteinExistence type="predicted"/>
<reference evidence="2 3" key="1">
    <citation type="journal article" date="2010" name="ChemBioChem">
        <title>Cloning and characterization of the biosynthetic gene cluster of 16-membered macrolide antibiotic FD-891: involvement of a dual functional cytochrome P450 monooxygenase catalyzing epoxidation and hydroxylation.</title>
        <authorList>
            <person name="Kudo F."/>
            <person name="Motegi A."/>
            <person name="Mizoue K."/>
            <person name="Eguchi T."/>
        </authorList>
    </citation>
    <scope>NUCLEOTIDE SEQUENCE [LARGE SCALE GENOMIC DNA]</scope>
    <source>
        <strain evidence="2 3">A-8890</strain>
    </source>
</reference>
<feature type="region of interest" description="Disordered" evidence="1">
    <location>
        <begin position="83"/>
        <end position="110"/>
    </location>
</feature>
<dbReference type="Proteomes" id="UP001321542">
    <property type="component" value="Chromosome"/>
</dbReference>
<dbReference type="EMBL" id="AP018448">
    <property type="protein sequence ID" value="BBC35081.1"/>
    <property type="molecule type" value="Genomic_DNA"/>
</dbReference>
<keyword evidence="3" id="KW-1185">Reference proteome</keyword>
<organism evidence="2 3">
    <name type="scientific">Streptomyces graminofaciens</name>
    <dbReference type="NCBI Taxonomy" id="68212"/>
    <lineage>
        <taxon>Bacteria</taxon>
        <taxon>Bacillati</taxon>
        <taxon>Actinomycetota</taxon>
        <taxon>Actinomycetes</taxon>
        <taxon>Kitasatosporales</taxon>
        <taxon>Streptomycetaceae</taxon>
        <taxon>Streptomyces</taxon>
    </lineage>
</organism>
<name>A0ABM7FFB4_9ACTN</name>
<evidence type="ECO:0000313" key="3">
    <source>
        <dbReference type="Proteomes" id="UP001321542"/>
    </source>
</evidence>
<protein>
    <submittedName>
        <fullName evidence="2">Uncharacterized protein</fullName>
    </submittedName>
</protein>
<evidence type="ECO:0000256" key="1">
    <source>
        <dbReference type="SAM" id="MobiDB-lite"/>
    </source>
</evidence>